<name>A0A7W9ZG31_NOVIT</name>
<dbReference type="Proteomes" id="UP000544872">
    <property type="component" value="Unassembled WGS sequence"/>
</dbReference>
<accession>A0A7W9ZG31</accession>
<evidence type="ECO:0000313" key="2">
    <source>
        <dbReference type="Proteomes" id="UP000544872"/>
    </source>
</evidence>
<dbReference type="EMBL" id="JACIIX010000008">
    <property type="protein sequence ID" value="MBB6210861.1"/>
    <property type="molecule type" value="Genomic_DNA"/>
</dbReference>
<organism evidence="1 2">
    <name type="scientific">Novispirillum itersonii</name>
    <name type="common">Aquaspirillum itersonii</name>
    <dbReference type="NCBI Taxonomy" id="189"/>
    <lineage>
        <taxon>Bacteria</taxon>
        <taxon>Pseudomonadati</taxon>
        <taxon>Pseudomonadota</taxon>
        <taxon>Alphaproteobacteria</taxon>
        <taxon>Rhodospirillales</taxon>
        <taxon>Novispirillaceae</taxon>
        <taxon>Novispirillum</taxon>
    </lineage>
</organism>
<sequence>MKVLIASTPCGPSPERVVRDYLNDAGLVPVSLVSLESGSTECQHLLDMYGPLFSVEEDRVQCLVMDDDPALVVKLAQVVNVLAVVEYPNHHSSIRDCPRDVAPLNF</sequence>
<dbReference type="RefSeq" id="WP_184263686.1">
    <property type="nucleotide sequence ID" value="NZ_JACIIX010000008.1"/>
</dbReference>
<proteinExistence type="predicted"/>
<protein>
    <submittedName>
        <fullName evidence="1">Uncharacterized protein</fullName>
    </submittedName>
</protein>
<reference evidence="1 2" key="1">
    <citation type="submission" date="2020-08" db="EMBL/GenBank/DDBJ databases">
        <title>Genomic Encyclopedia of Type Strains, Phase IV (KMG-IV): sequencing the most valuable type-strain genomes for metagenomic binning, comparative biology and taxonomic classification.</title>
        <authorList>
            <person name="Goeker M."/>
        </authorList>
    </citation>
    <scope>NUCLEOTIDE SEQUENCE [LARGE SCALE GENOMIC DNA]</scope>
    <source>
        <strain evidence="1 2">DSM 11590</strain>
    </source>
</reference>
<comment type="caution">
    <text evidence="1">The sequence shown here is derived from an EMBL/GenBank/DDBJ whole genome shotgun (WGS) entry which is preliminary data.</text>
</comment>
<evidence type="ECO:0000313" key="1">
    <source>
        <dbReference type="EMBL" id="MBB6210861.1"/>
    </source>
</evidence>
<gene>
    <name evidence="1" type="ORF">FHS48_002291</name>
</gene>
<keyword evidence="2" id="KW-1185">Reference proteome</keyword>
<dbReference type="AlphaFoldDB" id="A0A7W9ZG31"/>